<comment type="similarity">
    <text evidence="3">Belongs to the NPH3 family.</text>
</comment>
<evidence type="ECO:0000256" key="2">
    <source>
        <dbReference type="ARBA" id="ARBA00022786"/>
    </source>
</evidence>
<evidence type="ECO:0000259" key="6">
    <source>
        <dbReference type="PROSITE" id="PS51649"/>
    </source>
</evidence>
<feature type="compositionally biased region" description="Polar residues" evidence="4">
    <location>
        <begin position="627"/>
        <end position="637"/>
    </location>
</feature>
<evidence type="ECO:0000256" key="1">
    <source>
        <dbReference type="ARBA" id="ARBA00004906"/>
    </source>
</evidence>
<evidence type="ECO:0000259" key="5">
    <source>
        <dbReference type="PROSITE" id="PS50097"/>
    </source>
</evidence>
<keyword evidence="8" id="KW-1185">Reference proteome</keyword>
<evidence type="ECO:0000256" key="3">
    <source>
        <dbReference type="PROSITE-ProRule" id="PRU00982"/>
    </source>
</evidence>
<feature type="compositionally biased region" description="Polar residues" evidence="4">
    <location>
        <begin position="605"/>
        <end position="617"/>
    </location>
</feature>
<dbReference type="EMBL" id="JANAVB010033417">
    <property type="protein sequence ID" value="KAJ6808344.1"/>
    <property type="molecule type" value="Genomic_DNA"/>
</dbReference>
<dbReference type="CDD" id="cd18312">
    <property type="entry name" value="BTB_POZ_NPY3-like"/>
    <property type="match status" value="1"/>
</dbReference>
<dbReference type="Gene3D" id="3.30.710.10">
    <property type="entry name" value="Potassium Channel Kv1.1, Chain A"/>
    <property type="match status" value="1"/>
</dbReference>
<feature type="region of interest" description="Disordered" evidence="4">
    <location>
        <begin position="491"/>
        <end position="637"/>
    </location>
</feature>
<keyword evidence="2" id="KW-0833">Ubl conjugation pathway</keyword>
<feature type="domain" description="NPH3" evidence="6">
    <location>
        <begin position="211"/>
        <end position="488"/>
    </location>
</feature>
<comment type="pathway">
    <text evidence="1">Protein modification; protein ubiquitination.</text>
</comment>
<reference evidence="7" key="2">
    <citation type="submission" date="2023-04" db="EMBL/GenBank/DDBJ databases">
        <authorList>
            <person name="Bruccoleri R.E."/>
            <person name="Oakeley E.J."/>
            <person name="Faust A.-M."/>
            <person name="Dessus-Babus S."/>
            <person name="Altorfer M."/>
            <person name="Burckhardt D."/>
            <person name="Oertli M."/>
            <person name="Naumann U."/>
            <person name="Petersen F."/>
            <person name="Wong J."/>
        </authorList>
    </citation>
    <scope>NUCLEOTIDE SEQUENCE</scope>
    <source>
        <strain evidence="7">GSM-AAB239-AS_SAM_17_03QT</strain>
        <tissue evidence="7">Leaf</tissue>
    </source>
</reference>
<feature type="compositionally biased region" description="Polar residues" evidence="4">
    <location>
        <begin position="548"/>
        <end position="560"/>
    </location>
</feature>
<dbReference type="InterPro" id="IPR027356">
    <property type="entry name" value="NPH3_dom"/>
</dbReference>
<dbReference type="AlphaFoldDB" id="A0AAX6EWC8"/>
<organism evidence="7 8">
    <name type="scientific">Iris pallida</name>
    <name type="common">Sweet iris</name>
    <dbReference type="NCBI Taxonomy" id="29817"/>
    <lineage>
        <taxon>Eukaryota</taxon>
        <taxon>Viridiplantae</taxon>
        <taxon>Streptophyta</taxon>
        <taxon>Embryophyta</taxon>
        <taxon>Tracheophyta</taxon>
        <taxon>Spermatophyta</taxon>
        <taxon>Magnoliopsida</taxon>
        <taxon>Liliopsida</taxon>
        <taxon>Asparagales</taxon>
        <taxon>Iridaceae</taxon>
        <taxon>Iridoideae</taxon>
        <taxon>Irideae</taxon>
        <taxon>Iris</taxon>
    </lineage>
</organism>
<reference evidence="7" key="1">
    <citation type="journal article" date="2023" name="GigaByte">
        <title>Genome assembly of the bearded iris, Iris pallida Lam.</title>
        <authorList>
            <person name="Bruccoleri R.E."/>
            <person name="Oakeley E.J."/>
            <person name="Faust A.M.E."/>
            <person name="Altorfer M."/>
            <person name="Dessus-Babus S."/>
            <person name="Burckhardt D."/>
            <person name="Oertli M."/>
            <person name="Naumann U."/>
            <person name="Petersen F."/>
            <person name="Wong J."/>
        </authorList>
    </citation>
    <scope>NUCLEOTIDE SEQUENCE</scope>
    <source>
        <strain evidence="7">GSM-AAB239-AS_SAM_17_03QT</strain>
    </source>
</reference>
<sequence length="637" mass="69619">MKFMKLGSKPDSFQTNGDEVRFVATELATDIIVNVGDVKFYLHKFPLLSKSSLLQKLVTTTNDEAHDEIDISDIPGGAEAFEICAKFCYGMTVTLNAYNVIAARCAAEYLEMSEATEKGNLIYKIEVFLTSSIFRSWKDSIIVLQTSKSLLPWSEDLKLVTHCIDSIAVKASVEASKVDWSYTYNRRKLPGENGLDTDWNGVRKKQLVPKDWWVEDLCELELDFYKRVIVAIRAKGRVSGEVMGEALKAYTYRRFPGLGKGGAVEKGDIMRSGALLETVVRLLPEEKGSVSCNFMLKLLRTANILECSMTCKRELAKRIGRQLEEASVQDLLMPAPAGEITVYDVDMVLSIVEEFVMQERYGANPKAAEEIRDFEDPVPALNGSKMAVAKLLDGYLAEIAKDKNLSLSKFLELAEMVPGDARPVHDGIYRAVDMYLKEHPDLSKSERKKLCCLMDCRKLSADACSHAVQNERLPLRVVVQLLFFEQARASAASGGPDNSSGGSYGSSRSVATTNTTAEDNWDSAAHPTAKDLKSLRSMKLVNDGARGSESSSNGDANKNNGSEDKANAKVRGTTMPKKIFGKLLPNKGHSGGGGGGGGVVGCGGENNSSDTSGSPVSANREEHKSTPARNNTRRLVS</sequence>
<evidence type="ECO:0000256" key="4">
    <source>
        <dbReference type="SAM" id="MobiDB-lite"/>
    </source>
</evidence>
<evidence type="ECO:0000313" key="8">
    <source>
        <dbReference type="Proteomes" id="UP001140949"/>
    </source>
</evidence>
<dbReference type="Pfam" id="PF00651">
    <property type="entry name" value="BTB"/>
    <property type="match status" value="1"/>
</dbReference>
<feature type="domain" description="BTB" evidence="5">
    <location>
        <begin position="29"/>
        <end position="97"/>
    </location>
</feature>
<dbReference type="InterPro" id="IPR011333">
    <property type="entry name" value="SKP1/BTB/POZ_sf"/>
</dbReference>
<dbReference type="InterPro" id="IPR000210">
    <property type="entry name" value="BTB/POZ_dom"/>
</dbReference>
<comment type="caution">
    <text evidence="7">The sequence shown here is derived from an EMBL/GenBank/DDBJ whole genome shotgun (WGS) entry which is preliminary data.</text>
</comment>
<dbReference type="PROSITE" id="PS50097">
    <property type="entry name" value="BTB"/>
    <property type="match status" value="1"/>
</dbReference>
<feature type="compositionally biased region" description="Low complexity" evidence="4">
    <location>
        <begin position="491"/>
        <end position="511"/>
    </location>
</feature>
<dbReference type="PROSITE" id="PS51649">
    <property type="entry name" value="NPH3"/>
    <property type="match status" value="1"/>
</dbReference>
<dbReference type="PANTHER" id="PTHR32370">
    <property type="entry name" value="OS12G0117600 PROTEIN"/>
    <property type="match status" value="1"/>
</dbReference>
<dbReference type="InterPro" id="IPR043454">
    <property type="entry name" value="NPH3/RPT2-like"/>
</dbReference>
<gene>
    <name evidence="7" type="ORF">M6B38_166550</name>
</gene>
<proteinExistence type="inferred from homology"/>
<protein>
    <submittedName>
        <fullName evidence="7">BTB/POZ domain-containing protein NPY2-like</fullName>
    </submittedName>
</protein>
<dbReference type="Pfam" id="PF03000">
    <property type="entry name" value="NPH3"/>
    <property type="match status" value="1"/>
</dbReference>
<dbReference type="Proteomes" id="UP001140949">
    <property type="component" value="Unassembled WGS sequence"/>
</dbReference>
<dbReference type="SUPFAM" id="SSF54695">
    <property type="entry name" value="POZ domain"/>
    <property type="match status" value="1"/>
</dbReference>
<name>A0AAX6EWC8_IRIPA</name>
<evidence type="ECO:0000313" key="7">
    <source>
        <dbReference type="EMBL" id="KAJ6808344.1"/>
    </source>
</evidence>
<feature type="compositionally biased region" description="Gly residues" evidence="4">
    <location>
        <begin position="589"/>
        <end position="604"/>
    </location>
</feature>
<accession>A0AAX6EWC8</accession>